<name>A0ABD0QIN3_CIRMR</name>
<evidence type="ECO:0000313" key="2">
    <source>
        <dbReference type="Proteomes" id="UP001529510"/>
    </source>
</evidence>
<feature type="non-terminal residue" evidence="1">
    <location>
        <position position="1"/>
    </location>
</feature>
<dbReference type="SUPFAM" id="SSF56801">
    <property type="entry name" value="Acetyl-CoA synthetase-like"/>
    <property type="match status" value="1"/>
</dbReference>
<dbReference type="Proteomes" id="UP001529510">
    <property type="component" value="Unassembled WGS sequence"/>
</dbReference>
<protein>
    <submittedName>
        <fullName evidence="1">Uncharacterized protein</fullName>
    </submittedName>
</protein>
<feature type="non-terminal residue" evidence="1">
    <location>
        <position position="89"/>
    </location>
</feature>
<sequence length="89" mass="10165">ATPRPNSLSLPTKGTELWTTHRDGEVKLRMGESGPEAEPPLTVNQLFTNTVQRFGNYNALGWKEGEHWKTMTYNEYYKSCRTAAKSFLK</sequence>
<keyword evidence="2" id="KW-1185">Reference proteome</keyword>
<accession>A0ABD0QIN3</accession>
<dbReference type="AlphaFoldDB" id="A0ABD0QIN3"/>
<dbReference type="EMBL" id="JAMKFB020000008">
    <property type="protein sequence ID" value="KAL0186098.1"/>
    <property type="molecule type" value="Genomic_DNA"/>
</dbReference>
<organism evidence="1 2">
    <name type="scientific">Cirrhinus mrigala</name>
    <name type="common">Mrigala</name>
    <dbReference type="NCBI Taxonomy" id="683832"/>
    <lineage>
        <taxon>Eukaryota</taxon>
        <taxon>Metazoa</taxon>
        <taxon>Chordata</taxon>
        <taxon>Craniata</taxon>
        <taxon>Vertebrata</taxon>
        <taxon>Euteleostomi</taxon>
        <taxon>Actinopterygii</taxon>
        <taxon>Neopterygii</taxon>
        <taxon>Teleostei</taxon>
        <taxon>Ostariophysi</taxon>
        <taxon>Cypriniformes</taxon>
        <taxon>Cyprinidae</taxon>
        <taxon>Labeoninae</taxon>
        <taxon>Labeonini</taxon>
        <taxon>Cirrhinus</taxon>
    </lineage>
</organism>
<proteinExistence type="predicted"/>
<evidence type="ECO:0000313" key="1">
    <source>
        <dbReference type="EMBL" id="KAL0186098.1"/>
    </source>
</evidence>
<gene>
    <name evidence="1" type="ORF">M9458_017768</name>
</gene>
<comment type="caution">
    <text evidence="1">The sequence shown here is derived from an EMBL/GenBank/DDBJ whole genome shotgun (WGS) entry which is preliminary data.</text>
</comment>
<reference evidence="1 2" key="1">
    <citation type="submission" date="2024-05" db="EMBL/GenBank/DDBJ databases">
        <title>Genome sequencing and assembly of Indian major carp, Cirrhinus mrigala (Hamilton, 1822).</title>
        <authorList>
            <person name="Mohindra V."/>
            <person name="Chowdhury L.M."/>
            <person name="Lal K."/>
            <person name="Jena J.K."/>
        </authorList>
    </citation>
    <scope>NUCLEOTIDE SEQUENCE [LARGE SCALE GENOMIC DNA]</scope>
    <source>
        <strain evidence="1">CM1030</strain>
        <tissue evidence="1">Blood</tissue>
    </source>
</reference>